<evidence type="ECO:0008006" key="7">
    <source>
        <dbReference type="Google" id="ProtNLM"/>
    </source>
</evidence>
<dbReference type="eggNOG" id="KOG0379">
    <property type="taxonomic scope" value="Eukaryota"/>
</dbReference>
<sequence>MLISSSSSMQKFIIWSLLLTPKADGPCARSSHAVAVVRRKAYVFGGELEPRVPIDNKLHVFDLDTHSWSIVDVSGDAPPPRVGVTMAAVKDKIYVFGGRDGTHKELNEFYSFDTVTNEWQQLSSGEEGPPARSYHATASDDQHVYIFGGCGVDGRLSDLWAYEVDSDKWVKFKQPSHVLKGRGGPGLAVSMGKVWVIYGFSGEELDDVHFYDLEAQEWGHVETKGEKPSPRSVFATVGFGNHILIYGGEVDPSDLGHLGAGAFTGDMYSLNTETLTWHKWETSGDHHPGPRGWSAFSSAGEGMLVYGGNSPSNARLDDIFLCVPSFG</sequence>
<keyword evidence="3" id="KW-0677">Repeat</keyword>
<evidence type="ECO:0000313" key="6">
    <source>
        <dbReference type="Proteomes" id="UP000017836"/>
    </source>
</evidence>
<dbReference type="PANTHER" id="PTHR47435">
    <property type="entry name" value="KELCH REPEAT PROTEIN (AFU_ORTHOLOGUE AFUA_5G12780)"/>
    <property type="match status" value="1"/>
</dbReference>
<protein>
    <recommendedName>
        <fullName evidence="7">Nitrile-specifier protein 5</fullName>
    </recommendedName>
</protein>
<gene>
    <name evidence="5" type="ORF">AMTR_s00006p00245590</name>
</gene>
<dbReference type="Gramene" id="ERN05728">
    <property type="protein sequence ID" value="ERN05728"/>
    <property type="gene ID" value="AMTR_s00006p00245590"/>
</dbReference>
<dbReference type="Pfam" id="PF24681">
    <property type="entry name" value="Kelch_KLHDC2_KLHL20_DRC7"/>
    <property type="match status" value="1"/>
</dbReference>
<evidence type="ECO:0000256" key="4">
    <source>
        <dbReference type="ARBA" id="ARBA00023004"/>
    </source>
</evidence>
<dbReference type="GO" id="GO:0080028">
    <property type="term" value="P:nitrile biosynthetic process"/>
    <property type="evidence" value="ECO:0000318"/>
    <property type="project" value="GO_Central"/>
</dbReference>
<dbReference type="Gene3D" id="2.120.10.80">
    <property type="entry name" value="Kelch-type beta propeller"/>
    <property type="match status" value="2"/>
</dbReference>
<dbReference type="GO" id="GO:0030234">
    <property type="term" value="F:enzyme regulator activity"/>
    <property type="evidence" value="ECO:0000318"/>
    <property type="project" value="GO_Central"/>
</dbReference>
<comment type="cofactor">
    <cofactor evidence="1">
        <name>Fe(2+)</name>
        <dbReference type="ChEBI" id="CHEBI:29033"/>
    </cofactor>
</comment>
<dbReference type="InterPro" id="IPR006652">
    <property type="entry name" value="Kelch_1"/>
</dbReference>
<keyword evidence="4" id="KW-0408">Iron</keyword>
<evidence type="ECO:0000256" key="1">
    <source>
        <dbReference type="ARBA" id="ARBA00001954"/>
    </source>
</evidence>
<evidence type="ECO:0000256" key="3">
    <source>
        <dbReference type="ARBA" id="ARBA00022737"/>
    </source>
</evidence>
<name>W1PCR1_AMBTC</name>
<dbReference type="GO" id="GO:0019760">
    <property type="term" value="P:glucosinolate metabolic process"/>
    <property type="evidence" value="ECO:0007669"/>
    <property type="project" value="UniProtKB-ARBA"/>
</dbReference>
<dbReference type="SUPFAM" id="SSF117281">
    <property type="entry name" value="Kelch motif"/>
    <property type="match status" value="1"/>
</dbReference>
<dbReference type="EMBL" id="KI393980">
    <property type="protein sequence ID" value="ERN05728.1"/>
    <property type="molecule type" value="Genomic_DNA"/>
</dbReference>
<dbReference type="PANTHER" id="PTHR47435:SF4">
    <property type="entry name" value="KELCH REPEAT PROTEIN (AFU_ORTHOLOGUE AFUA_5G12780)"/>
    <property type="match status" value="1"/>
</dbReference>
<dbReference type="HOGENOM" id="CLU_030461_0_0_1"/>
<dbReference type="AlphaFoldDB" id="W1PCR1"/>
<keyword evidence="2" id="KW-0880">Kelch repeat</keyword>
<dbReference type="OMA" id="PRDNDVH"/>
<dbReference type="InterPro" id="IPR015915">
    <property type="entry name" value="Kelch-typ_b-propeller"/>
</dbReference>
<dbReference type="SMART" id="SM00612">
    <property type="entry name" value="Kelch"/>
    <property type="match status" value="2"/>
</dbReference>
<proteinExistence type="predicted"/>
<dbReference type="Proteomes" id="UP000017836">
    <property type="component" value="Unassembled WGS sequence"/>
</dbReference>
<evidence type="ECO:0000256" key="2">
    <source>
        <dbReference type="ARBA" id="ARBA00022441"/>
    </source>
</evidence>
<evidence type="ECO:0000313" key="5">
    <source>
        <dbReference type="EMBL" id="ERN05728.1"/>
    </source>
</evidence>
<dbReference type="GO" id="GO:0005634">
    <property type="term" value="C:nucleus"/>
    <property type="evidence" value="ECO:0000318"/>
    <property type="project" value="GO_Central"/>
</dbReference>
<organism evidence="5 6">
    <name type="scientific">Amborella trichopoda</name>
    <dbReference type="NCBI Taxonomy" id="13333"/>
    <lineage>
        <taxon>Eukaryota</taxon>
        <taxon>Viridiplantae</taxon>
        <taxon>Streptophyta</taxon>
        <taxon>Embryophyta</taxon>
        <taxon>Tracheophyta</taxon>
        <taxon>Spermatophyta</taxon>
        <taxon>Magnoliopsida</taxon>
        <taxon>Amborellales</taxon>
        <taxon>Amborellaceae</taxon>
        <taxon>Amborella</taxon>
    </lineage>
</organism>
<dbReference type="STRING" id="13333.W1PCR1"/>
<accession>W1PCR1</accession>
<reference evidence="6" key="1">
    <citation type="journal article" date="2013" name="Science">
        <title>The Amborella genome and the evolution of flowering plants.</title>
        <authorList>
            <consortium name="Amborella Genome Project"/>
        </authorList>
    </citation>
    <scope>NUCLEOTIDE SEQUENCE [LARGE SCALE GENOMIC DNA]</scope>
</reference>
<keyword evidence="6" id="KW-1185">Reference proteome</keyword>